<keyword evidence="9" id="KW-0479">Metal-binding</keyword>
<dbReference type="Proteomes" id="UP000187486">
    <property type="component" value="Unassembled WGS sequence"/>
</dbReference>
<organism evidence="19 20">
    <name type="scientific">Amycolatopsis coloradensis</name>
    <dbReference type="NCBI Taxonomy" id="76021"/>
    <lineage>
        <taxon>Bacteria</taxon>
        <taxon>Bacillati</taxon>
        <taxon>Actinomycetota</taxon>
        <taxon>Actinomycetes</taxon>
        <taxon>Pseudonocardiales</taxon>
        <taxon>Pseudonocardiaceae</taxon>
        <taxon>Amycolatopsis</taxon>
    </lineage>
</organism>
<dbReference type="PANTHER" id="PTHR24421:SF62">
    <property type="entry name" value="SENSORY TRANSDUCTION HISTIDINE KINASE"/>
    <property type="match status" value="1"/>
</dbReference>
<dbReference type="PANTHER" id="PTHR24421">
    <property type="entry name" value="NITRATE/NITRITE SENSOR PROTEIN NARX-RELATED"/>
    <property type="match status" value="1"/>
</dbReference>
<dbReference type="Gene3D" id="1.20.5.1930">
    <property type="match status" value="1"/>
</dbReference>
<dbReference type="PRINTS" id="PR00344">
    <property type="entry name" value="BCTRLSENSOR"/>
</dbReference>
<feature type="coiled-coil region" evidence="16">
    <location>
        <begin position="157"/>
        <end position="191"/>
    </location>
</feature>
<protein>
    <recommendedName>
        <fullName evidence="5">Oxygen sensor histidine kinase NreB</fullName>
        <ecNumber evidence="4">2.7.13.3</ecNumber>
    </recommendedName>
    <alternativeName>
        <fullName evidence="15">Nitrogen regulation protein B</fullName>
    </alternativeName>
</protein>
<evidence type="ECO:0000256" key="13">
    <source>
        <dbReference type="ARBA" id="ARBA00023014"/>
    </source>
</evidence>
<feature type="domain" description="Histidine kinase" evidence="18">
    <location>
        <begin position="313"/>
        <end position="405"/>
    </location>
</feature>
<dbReference type="InterPro" id="IPR005467">
    <property type="entry name" value="His_kinase_dom"/>
</dbReference>
<keyword evidence="17" id="KW-0472">Membrane</keyword>
<keyword evidence="10 19" id="KW-0418">Kinase</keyword>
<dbReference type="OrthoDB" id="144293at2"/>
<evidence type="ECO:0000256" key="15">
    <source>
        <dbReference type="ARBA" id="ARBA00030800"/>
    </source>
</evidence>
<dbReference type="GO" id="GO:0051539">
    <property type="term" value="F:4 iron, 4 sulfur cluster binding"/>
    <property type="evidence" value="ECO:0007669"/>
    <property type="project" value="UniProtKB-KW"/>
</dbReference>
<evidence type="ECO:0000256" key="6">
    <source>
        <dbReference type="ARBA" id="ARBA00022485"/>
    </source>
</evidence>
<comment type="catalytic activity">
    <reaction evidence="1">
        <text>ATP + protein L-histidine = ADP + protein N-phospho-L-histidine.</text>
        <dbReference type="EC" id="2.7.13.3"/>
    </reaction>
</comment>
<keyword evidence="13" id="KW-0411">Iron-sulfur</keyword>
<proteinExistence type="predicted"/>
<keyword evidence="8" id="KW-0808">Transferase</keyword>
<comment type="subcellular location">
    <subcellularLocation>
        <location evidence="3">Cytoplasm</location>
    </subcellularLocation>
</comment>
<comment type="function">
    <text evidence="14">Member of the two-component regulatory system NreB/NreC involved in the control of dissimilatory nitrate/nitrite reduction in response to oxygen. NreB functions as a direct oxygen sensor histidine kinase which is autophosphorylated, in the absence of oxygen, probably at the conserved histidine residue, and transfers its phosphate group probably to a conserved aspartate residue of NreC. NreB/NreC activates the expression of the nitrate (narGHJI) and nitrite (nir) reductase operons, as well as the putative nitrate transporter gene narT.</text>
</comment>
<evidence type="ECO:0000256" key="12">
    <source>
        <dbReference type="ARBA" id="ARBA00023012"/>
    </source>
</evidence>
<dbReference type="PROSITE" id="PS50109">
    <property type="entry name" value="HIS_KIN"/>
    <property type="match status" value="1"/>
</dbReference>
<keyword evidence="20" id="KW-1185">Reference proteome</keyword>
<evidence type="ECO:0000256" key="7">
    <source>
        <dbReference type="ARBA" id="ARBA00022490"/>
    </source>
</evidence>
<evidence type="ECO:0000256" key="17">
    <source>
        <dbReference type="SAM" id="Phobius"/>
    </source>
</evidence>
<dbReference type="STRING" id="76021.BS329_17235"/>
<feature type="transmembrane region" description="Helical" evidence="17">
    <location>
        <begin position="66"/>
        <end position="93"/>
    </location>
</feature>
<evidence type="ECO:0000313" key="19">
    <source>
        <dbReference type="EMBL" id="OLZ50996.1"/>
    </source>
</evidence>
<dbReference type="EMBL" id="MQUQ01000009">
    <property type="protein sequence ID" value="OLZ50996.1"/>
    <property type="molecule type" value="Genomic_DNA"/>
</dbReference>
<dbReference type="Gene3D" id="3.30.565.10">
    <property type="entry name" value="Histidine kinase-like ATPase, C-terminal domain"/>
    <property type="match status" value="1"/>
</dbReference>
<dbReference type="GO" id="GO:0046983">
    <property type="term" value="F:protein dimerization activity"/>
    <property type="evidence" value="ECO:0007669"/>
    <property type="project" value="InterPro"/>
</dbReference>
<feature type="transmembrane region" description="Helical" evidence="17">
    <location>
        <begin position="12"/>
        <end position="30"/>
    </location>
</feature>
<dbReference type="CDD" id="cd16917">
    <property type="entry name" value="HATPase_UhpB-NarQ-NarX-like"/>
    <property type="match status" value="1"/>
</dbReference>
<comment type="cofactor">
    <cofactor evidence="2">
        <name>[4Fe-4S] cluster</name>
        <dbReference type="ChEBI" id="CHEBI:49883"/>
    </cofactor>
</comment>
<keyword evidence="11" id="KW-0408">Iron</keyword>
<accession>A0A1R0KSR6</accession>
<evidence type="ECO:0000313" key="20">
    <source>
        <dbReference type="Proteomes" id="UP000187486"/>
    </source>
</evidence>
<feature type="transmembrane region" description="Helical" evidence="17">
    <location>
        <begin position="130"/>
        <end position="155"/>
    </location>
</feature>
<evidence type="ECO:0000256" key="2">
    <source>
        <dbReference type="ARBA" id="ARBA00001966"/>
    </source>
</evidence>
<evidence type="ECO:0000256" key="8">
    <source>
        <dbReference type="ARBA" id="ARBA00022679"/>
    </source>
</evidence>
<evidence type="ECO:0000256" key="10">
    <source>
        <dbReference type="ARBA" id="ARBA00022777"/>
    </source>
</evidence>
<dbReference type="RefSeq" id="WP_076161970.1">
    <property type="nucleotide sequence ID" value="NZ_JBEZVB010000086.1"/>
</dbReference>
<dbReference type="AlphaFoldDB" id="A0A1R0KSR6"/>
<keyword evidence="16" id="KW-0175">Coiled coil</keyword>
<dbReference type="Pfam" id="PF02518">
    <property type="entry name" value="HATPase_c"/>
    <property type="match status" value="1"/>
</dbReference>
<evidence type="ECO:0000256" key="16">
    <source>
        <dbReference type="SAM" id="Coils"/>
    </source>
</evidence>
<dbReference type="SMART" id="SM00387">
    <property type="entry name" value="HATPase_c"/>
    <property type="match status" value="1"/>
</dbReference>
<evidence type="ECO:0000256" key="11">
    <source>
        <dbReference type="ARBA" id="ARBA00023004"/>
    </source>
</evidence>
<dbReference type="EC" id="2.7.13.3" evidence="4"/>
<evidence type="ECO:0000256" key="4">
    <source>
        <dbReference type="ARBA" id="ARBA00012438"/>
    </source>
</evidence>
<dbReference type="GO" id="GO:0016020">
    <property type="term" value="C:membrane"/>
    <property type="evidence" value="ECO:0007669"/>
    <property type="project" value="InterPro"/>
</dbReference>
<keyword evidence="17" id="KW-1133">Transmembrane helix</keyword>
<reference evidence="19 20" key="1">
    <citation type="submission" date="2016-01" db="EMBL/GenBank/DDBJ databases">
        <title>Amycolatopsis coloradensis genome sequencing and assembly.</title>
        <authorList>
            <person name="Mayilraj S."/>
        </authorList>
    </citation>
    <scope>NUCLEOTIDE SEQUENCE [LARGE SCALE GENOMIC DNA]</scope>
    <source>
        <strain evidence="19 20">DSM 44225</strain>
    </source>
</reference>
<dbReference type="GO" id="GO:0046872">
    <property type="term" value="F:metal ion binding"/>
    <property type="evidence" value="ECO:0007669"/>
    <property type="project" value="UniProtKB-KW"/>
</dbReference>
<dbReference type="InterPro" id="IPR050482">
    <property type="entry name" value="Sensor_HK_TwoCompSys"/>
</dbReference>
<evidence type="ECO:0000256" key="14">
    <source>
        <dbReference type="ARBA" id="ARBA00024827"/>
    </source>
</evidence>
<dbReference type="PIRSF" id="PIRSF037434">
    <property type="entry name" value="STHK_ChrS"/>
    <property type="match status" value="1"/>
</dbReference>
<dbReference type="Pfam" id="PF07730">
    <property type="entry name" value="HisKA_3"/>
    <property type="match status" value="1"/>
</dbReference>
<sequence length="408" mass="43593">MNVPEPLRGPVTQALPFVLLAILTAFTVAANGPRTGELVLCGLIAVWMLGVFALRPGRHESVPVTAVFVGGLTAITLVLVLEAPWFGCFTPVLYIHAFRLLPWPWLLPGVAAVAVVAGTAQAYGVEKNTVVGVLGYLAVLAVNIGPMGGFAWFAWRSDERNRQREQALRELAEANRRLEASLAENAVLHDQLLARARETAVHGERERMAREIHDTLAQGLTGIVTQLQAAEQAEDDPAAWRRHTTAATTLARESLTEARRSVRALRPELLRASRLGEALNDVAARWTALHGVTVQVTTTGTVVPLSPETEVALLRTAQEALANVANHAKASRAGVTLSYLGAEVAVDVRDDGRGFDPLLPRGETTGSGFGLTAMRQRIESLSGTLRIESEPGGGTGISACVPLGAHHE</sequence>
<name>A0A1R0KSR6_9PSEU</name>
<dbReference type="InterPro" id="IPR017205">
    <property type="entry name" value="Sig_transdc_His_kinase_ChrS"/>
</dbReference>
<gene>
    <name evidence="19" type="ORF">BS329_17235</name>
</gene>
<dbReference type="GO" id="GO:0000155">
    <property type="term" value="F:phosphorelay sensor kinase activity"/>
    <property type="evidence" value="ECO:0007669"/>
    <property type="project" value="InterPro"/>
</dbReference>
<dbReference type="InterPro" id="IPR036890">
    <property type="entry name" value="HATPase_C_sf"/>
</dbReference>
<dbReference type="GO" id="GO:0005737">
    <property type="term" value="C:cytoplasm"/>
    <property type="evidence" value="ECO:0007669"/>
    <property type="project" value="UniProtKB-SubCell"/>
</dbReference>
<feature type="transmembrane region" description="Helical" evidence="17">
    <location>
        <begin position="105"/>
        <end position="124"/>
    </location>
</feature>
<evidence type="ECO:0000256" key="9">
    <source>
        <dbReference type="ARBA" id="ARBA00022723"/>
    </source>
</evidence>
<evidence type="ECO:0000256" key="3">
    <source>
        <dbReference type="ARBA" id="ARBA00004496"/>
    </source>
</evidence>
<dbReference type="SUPFAM" id="SSF55874">
    <property type="entry name" value="ATPase domain of HSP90 chaperone/DNA topoisomerase II/histidine kinase"/>
    <property type="match status" value="1"/>
</dbReference>
<comment type="caution">
    <text evidence="19">The sequence shown here is derived from an EMBL/GenBank/DDBJ whole genome shotgun (WGS) entry which is preliminary data.</text>
</comment>
<evidence type="ECO:0000259" key="18">
    <source>
        <dbReference type="PROSITE" id="PS50109"/>
    </source>
</evidence>
<dbReference type="InterPro" id="IPR003594">
    <property type="entry name" value="HATPase_dom"/>
</dbReference>
<dbReference type="InterPro" id="IPR004358">
    <property type="entry name" value="Sig_transdc_His_kin-like_C"/>
</dbReference>
<keyword evidence="7" id="KW-0963">Cytoplasm</keyword>
<keyword evidence="6" id="KW-0004">4Fe-4S</keyword>
<feature type="transmembrane region" description="Helical" evidence="17">
    <location>
        <begin position="37"/>
        <end position="54"/>
    </location>
</feature>
<evidence type="ECO:0000256" key="5">
    <source>
        <dbReference type="ARBA" id="ARBA00017322"/>
    </source>
</evidence>
<keyword evidence="12" id="KW-0902">Two-component regulatory system</keyword>
<keyword evidence="17" id="KW-0812">Transmembrane</keyword>
<evidence type="ECO:0000256" key="1">
    <source>
        <dbReference type="ARBA" id="ARBA00000085"/>
    </source>
</evidence>
<dbReference type="InterPro" id="IPR011712">
    <property type="entry name" value="Sig_transdc_His_kin_sub3_dim/P"/>
</dbReference>